<reference evidence="2 3" key="1">
    <citation type="submission" date="2015-07" db="EMBL/GenBank/DDBJ databases">
        <title>Genome sequence of Leptolinea tardivitalis DSM 16556.</title>
        <authorList>
            <person name="Hemp J."/>
            <person name="Ward L.M."/>
            <person name="Pace L.A."/>
            <person name="Fischer W.W."/>
        </authorList>
    </citation>
    <scope>NUCLEOTIDE SEQUENCE [LARGE SCALE GENOMIC DNA]</scope>
    <source>
        <strain evidence="2 3">YMTK-2</strain>
    </source>
</reference>
<protein>
    <recommendedName>
        <fullName evidence="1">DUF4332 domain-containing protein</fullName>
    </recommendedName>
</protein>
<comment type="caution">
    <text evidence="2">The sequence shown here is derived from an EMBL/GenBank/DDBJ whole genome shotgun (WGS) entry which is preliminary data.</text>
</comment>
<accession>A0A0P6XEI7</accession>
<dbReference type="Proteomes" id="UP000050430">
    <property type="component" value="Unassembled WGS sequence"/>
</dbReference>
<dbReference type="PATRIC" id="fig|229920.5.peg.2272"/>
<evidence type="ECO:0000313" key="2">
    <source>
        <dbReference type="EMBL" id="KPL73253.1"/>
    </source>
</evidence>
<dbReference type="OrthoDB" id="8478928at2"/>
<organism evidence="2 3">
    <name type="scientific">Leptolinea tardivitalis</name>
    <dbReference type="NCBI Taxonomy" id="229920"/>
    <lineage>
        <taxon>Bacteria</taxon>
        <taxon>Bacillati</taxon>
        <taxon>Chloroflexota</taxon>
        <taxon>Anaerolineae</taxon>
        <taxon>Anaerolineales</taxon>
        <taxon>Anaerolineaceae</taxon>
        <taxon>Leptolinea</taxon>
    </lineage>
</organism>
<gene>
    <name evidence="2" type="ORF">ADM99_03220</name>
</gene>
<sequence length="218" mass="24559">MPYYIDDKKITLHDLLKRLQSSDLVPSRAPLLDNVEEKLTALGKSGISSLADLRAELKTEKLMRDLATRTGLEVDYLILLRREVESYFPKPIPLTDFNWLPSEVPSILQSKGIKNAASFFEKVTNPETKTELIEAGIDPASLNELLKYTDLTRVQWVSPITARILMLAGYGSAVELAAANPEELCERFARVNNEHQYFQGKVGLRDMKRLVYAASFVS</sequence>
<feature type="domain" description="DUF4332" evidence="1">
    <location>
        <begin position="106"/>
        <end position="214"/>
    </location>
</feature>
<dbReference type="AlphaFoldDB" id="A0A0P6XEI7"/>
<dbReference type="EMBL" id="LGCK01000006">
    <property type="protein sequence ID" value="KPL73253.1"/>
    <property type="molecule type" value="Genomic_DNA"/>
</dbReference>
<proteinExistence type="predicted"/>
<name>A0A0P6XEI7_9CHLR</name>
<dbReference type="RefSeq" id="WP_062421654.1">
    <property type="nucleotide sequence ID" value="NZ_BBYA01000009.1"/>
</dbReference>
<evidence type="ECO:0000259" key="1">
    <source>
        <dbReference type="Pfam" id="PF14229"/>
    </source>
</evidence>
<keyword evidence="3" id="KW-1185">Reference proteome</keyword>
<dbReference type="InterPro" id="IPR025567">
    <property type="entry name" value="DUF4332"/>
</dbReference>
<dbReference type="Pfam" id="PF14229">
    <property type="entry name" value="DUF4332"/>
    <property type="match status" value="1"/>
</dbReference>
<evidence type="ECO:0000313" key="3">
    <source>
        <dbReference type="Proteomes" id="UP000050430"/>
    </source>
</evidence>
<dbReference type="STRING" id="229920.ADM99_03220"/>